<gene>
    <name evidence="1" type="ORF">PZA08_14320</name>
</gene>
<reference evidence="1" key="1">
    <citation type="submission" date="2023-03" db="EMBL/GenBank/DDBJ databases">
        <title>Genome sequence of Brevundimonas nasdae SJTX8.</title>
        <authorList>
            <person name="Liang R."/>
        </authorList>
    </citation>
    <scope>NUCLEOTIDE SEQUENCE</scope>
    <source>
        <strain evidence="1">X8</strain>
    </source>
</reference>
<name>A0ACD4VKB5_9CAUL</name>
<keyword evidence="2" id="KW-1185">Reference proteome</keyword>
<sequence length="207" mass="23277">MDAKRAEEIGETYRGIMADIKVRMLSINQIIRDPGHLHPRLVKEYCFLQLRKIIELVALGCVVAHDDLVSSKLKRLRKTYHPDAILAALAGLEDDFFPRAVVVTNTPTKSFVDDAEEHGLTADELRKMWGVIGAELHSGTVDKLNKQADVLRSQPEVRAHQRRLVDLLSHHMIMMANRTQTLICVMESTSTKELNVVFGEAIPADES</sequence>
<evidence type="ECO:0000313" key="2">
    <source>
        <dbReference type="Proteomes" id="UP001302493"/>
    </source>
</evidence>
<accession>A0ACD4VKB5</accession>
<organism evidence="1 2">
    <name type="scientific">Brevundimonas nasdae</name>
    <dbReference type="NCBI Taxonomy" id="172043"/>
    <lineage>
        <taxon>Bacteria</taxon>
        <taxon>Pseudomonadati</taxon>
        <taxon>Pseudomonadota</taxon>
        <taxon>Alphaproteobacteria</taxon>
        <taxon>Caulobacterales</taxon>
        <taxon>Caulobacteraceae</taxon>
        <taxon>Brevundimonas</taxon>
    </lineage>
</organism>
<proteinExistence type="predicted"/>
<dbReference type="EMBL" id="CP119180">
    <property type="protein sequence ID" value="WOB78460.1"/>
    <property type="molecule type" value="Genomic_DNA"/>
</dbReference>
<dbReference type="Proteomes" id="UP001302493">
    <property type="component" value="Chromosome"/>
</dbReference>
<evidence type="ECO:0000313" key="1">
    <source>
        <dbReference type="EMBL" id="WOB78460.1"/>
    </source>
</evidence>
<protein>
    <submittedName>
        <fullName evidence="1">Uncharacterized protein</fullName>
    </submittedName>
</protein>